<evidence type="ECO:0000313" key="2">
    <source>
        <dbReference type="EMBL" id="EMB23712.1"/>
    </source>
</evidence>
<dbReference type="PANTHER" id="PTHR13016:SF0">
    <property type="entry name" value="AMME SYNDROME CANDIDATE GENE 1 PROTEIN"/>
    <property type="match status" value="1"/>
</dbReference>
<accession>A0A0F6MR16</accession>
<dbReference type="PROSITE" id="PS51112">
    <property type="entry name" value="AMMECR1"/>
    <property type="match status" value="1"/>
</dbReference>
<dbReference type="Pfam" id="PF02900">
    <property type="entry name" value="LigB"/>
    <property type="match status" value="1"/>
</dbReference>
<dbReference type="InterPro" id="IPR023473">
    <property type="entry name" value="AMMECR1"/>
</dbReference>
<dbReference type="PANTHER" id="PTHR13016">
    <property type="entry name" value="AMMECR1 HOMOLOG"/>
    <property type="match status" value="1"/>
</dbReference>
<protein>
    <recommendedName>
        <fullName evidence="1">AMMECR1 domain-containing protein</fullName>
    </recommendedName>
</protein>
<feature type="domain" description="AMMECR1" evidence="1">
    <location>
        <begin position="300"/>
        <end position="468"/>
    </location>
</feature>
<dbReference type="AlphaFoldDB" id="A0A0F6MR16"/>
<dbReference type="SUPFAM" id="SSF143447">
    <property type="entry name" value="AMMECR1-like"/>
    <property type="match status" value="1"/>
</dbReference>
<dbReference type="Gene3D" id="3.40.830.10">
    <property type="entry name" value="LigB-like"/>
    <property type="match status" value="1"/>
</dbReference>
<dbReference type="SUPFAM" id="SSF53213">
    <property type="entry name" value="LigB-like"/>
    <property type="match status" value="1"/>
</dbReference>
<dbReference type="InterPro" id="IPR027485">
    <property type="entry name" value="AMMECR1_N"/>
</dbReference>
<reference evidence="2" key="1">
    <citation type="submission" date="2012-01" db="EMBL/GenBank/DDBJ databases">
        <title>The Genome Sequence of Treponema denticola OTK.</title>
        <authorList>
            <consortium name="The Broad Institute Genome Sequencing Platform"/>
            <person name="Earl A."/>
            <person name="Ward D."/>
            <person name="Feldgarden M."/>
            <person name="Gevers D."/>
            <person name="Blanton J.M."/>
            <person name="Fenno C.J."/>
            <person name="Baranova O.V."/>
            <person name="Mathney J."/>
            <person name="Dewhirst F.E."/>
            <person name="Izard J."/>
            <person name="Young S.K."/>
            <person name="Zeng Q."/>
            <person name="Gargeya S."/>
            <person name="Fitzgerald M."/>
            <person name="Haas B."/>
            <person name="Abouelleil A."/>
            <person name="Alvarado L."/>
            <person name="Arachchi H.M."/>
            <person name="Berlin A."/>
            <person name="Chapman S.B."/>
            <person name="Gearin G."/>
            <person name="Goldberg J."/>
            <person name="Griggs A."/>
            <person name="Gujja S."/>
            <person name="Hansen M."/>
            <person name="Heiman D."/>
            <person name="Howarth C."/>
            <person name="Larimer J."/>
            <person name="Lui A."/>
            <person name="MacDonald P.J.P."/>
            <person name="McCowen C."/>
            <person name="Montmayeur A."/>
            <person name="Murphy C."/>
            <person name="Neiman D."/>
            <person name="Pearson M."/>
            <person name="Priest M."/>
            <person name="Roberts A."/>
            <person name="Saif S."/>
            <person name="Shea T."/>
            <person name="Sisk P."/>
            <person name="Stolte C."/>
            <person name="Sykes S."/>
            <person name="Wortman J."/>
            <person name="Nusbaum C."/>
            <person name="Birren B."/>
        </authorList>
    </citation>
    <scope>NUCLEOTIDE SEQUENCE [LARGE SCALE GENOMIC DNA]</scope>
    <source>
        <strain evidence="2">OTK</strain>
    </source>
</reference>
<dbReference type="RefSeq" id="WP_002691281.1">
    <property type="nucleotide sequence ID" value="NZ_CM001797.1"/>
</dbReference>
<organism evidence="2">
    <name type="scientific">Treponema denticola OTK</name>
    <dbReference type="NCBI Taxonomy" id="999434"/>
    <lineage>
        <taxon>Bacteria</taxon>
        <taxon>Pseudomonadati</taxon>
        <taxon>Spirochaetota</taxon>
        <taxon>Spirochaetia</taxon>
        <taxon>Spirochaetales</taxon>
        <taxon>Treponemataceae</taxon>
        <taxon>Treponema</taxon>
    </lineage>
</organism>
<dbReference type="GO" id="GO:0008198">
    <property type="term" value="F:ferrous iron binding"/>
    <property type="evidence" value="ECO:0007669"/>
    <property type="project" value="InterPro"/>
</dbReference>
<name>A0A0F6MR16_TREDN</name>
<dbReference type="Gene3D" id="3.30.700.20">
    <property type="entry name" value="Hypothetical protein ph0010, domain 1"/>
    <property type="match status" value="1"/>
</dbReference>
<dbReference type="InterPro" id="IPR036071">
    <property type="entry name" value="AMMECR1_dom_sf"/>
</dbReference>
<dbReference type="InterPro" id="IPR027623">
    <property type="entry name" value="AmmeMemoSam_A"/>
</dbReference>
<dbReference type="NCBIfam" id="TIGR00296">
    <property type="entry name" value="TIGR00296 family protein"/>
    <property type="match status" value="1"/>
</dbReference>
<dbReference type="PATRIC" id="fig|999434.4.peg.887"/>
<dbReference type="CDD" id="cd07951">
    <property type="entry name" value="ED_3B_N_AMMECR1"/>
    <property type="match status" value="1"/>
</dbReference>
<dbReference type="HOGENOM" id="CLU_048702_0_0_12"/>
<evidence type="ECO:0000259" key="1">
    <source>
        <dbReference type="PROSITE" id="PS51112"/>
    </source>
</evidence>
<dbReference type="Pfam" id="PF01871">
    <property type="entry name" value="AMMECR1"/>
    <property type="match status" value="1"/>
</dbReference>
<dbReference type="GO" id="GO:0016702">
    <property type="term" value="F:oxidoreductase activity, acting on single donors with incorporation of molecular oxygen, incorporation of two atoms of oxygen"/>
    <property type="evidence" value="ECO:0007669"/>
    <property type="project" value="UniProtKB-ARBA"/>
</dbReference>
<gene>
    <name evidence="2" type="ORF">HMPREF9723_00850</name>
</gene>
<sequence length="468" mass="52040">MRKKELCSKDTNLRAAYIAPHPPIIIPEIGRGEEKKIASTSKALKTISKEVKQIEPETIIIITPHAKMHRGAVTINTAPLIEGTMAQFGCPDLRFSAKNDEWIIKEIIKKCKKTGFPYAAVDMNLDHGSFVPLYFISSEFSNFSLVHINYGIMLSAMLEEFGSILSDIIEEKKCKSVFIASGDLSHRLLSTGPYGFAPEGPKFDKEFVRIIEKGSISEFADIPPLLTERAGECGLNSFLILSGLLSCYKHSQELLSYEGPFGVGYGVARFKVESIRPPEDEDLEIVFKEKKKKFILPDSQTNDPYINLARRSIIYYLKHNKFLKPKNTEGIQPGKAGVFVCLKKKGELRGCIGTILPTKSRISEEIIKNAVSAALNDPRFHPVDLSEMGEIVCSVDILAEPEEIKSISDLDVKRFGVIVSSGTRTGLLLPNLEGIDSAGMQVAIALQKGGISPEEPYRMYRFEVIRHE</sequence>
<dbReference type="EMBL" id="AGDY01000004">
    <property type="protein sequence ID" value="EMB23712.1"/>
    <property type="molecule type" value="Genomic_DNA"/>
</dbReference>
<comment type="caution">
    <text evidence="2">The sequence shown here is derived from an EMBL/GenBank/DDBJ whole genome shotgun (WGS) entry which is preliminary data.</text>
</comment>
<dbReference type="InterPro" id="IPR002733">
    <property type="entry name" value="AMMECR1_domain"/>
</dbReference>
<dbReference type="Proteomes" id="UP000011701">
    <property type="component" value="Chromosome"/>
</dbReference>
<dbReference type="InterPro" id="IPR004183">
    <property type="entry name" value="Xdiol_dOase_suB"/>
</dbReference>
<dbReference type="NCBIfam" id="TIGR04335">
    <property type="entry name" value="AmmeMemoSam_A"/>
    <property type="match status" value="1"/>
</dbReference>
<proteinExistence type="predicted"/>